<dbReference type="OrthoDB" id="408631at2759"/>
<dbReference type="EMBL" id="LVYI01000015">
    <property type="protein sequence ID" value="OAP54147.1"/>
    <property type="molecule type" value="Genomic_DNA"/>
</dbReference>
<dbReference type="Gene3D" id="3.40.50.1820">
    <property type="entry name" value="alpha/beta hydrolase"/>
    <property type="match status" value="1"/>
</dbReference>
<dbReference type="Proteomes" id="UP000078343">
    <property type="component" value="Unassembled WGS sequence"/>
</dbReference>
<protein>
    <recommendedName>
        <fullName evidence="3">Alpha/beta hydrolase fold-3 domain-containing protein</fullName>
    </recommendedName>
</protein>
<evidence type="ECO:0000313" key="2">
    <source>
        <dbReference type="Proteomes" id="UP000078343"/>
    </source>
</evidence>
<dbReference type="InterPro" id="IPR029058">
    <property type="entry name" value="AB_hydrolase_fold"/>
</dbReference>
<name>A0A178Z345_9EURO</name>
<comment type="caution">
    <text evidence="1">The sequence shown here is derived from an EMBL/GenBank/DDBJ whole genome shotgun (WGS) entry which is preliminary data.</text>
</comment>
<organism evidence="1 2">
    <name type="scientific">Fonsecaea erecta</name>
    <dbReference type="NCBI Taxonomy" id="1367422"/>
    <lineage>
        <taxon>Eukaryota</taxon>
        <taxon>Fungi</taxon>
        <taxon>Dikarya</taxon>
        <taxon>Ascomycota</taxon>
        <taxon>Pezizomycotina</taxon>
        <taxon>Eurotiomycetes</taxon>
        <taxon>Chaetothyriomycetidae</taxon>
        <taxon>Chaetothyriales</taxon>
        <taxon>Herpotrichiellaceae</taxon>
        <taxon>Fonsecaea</taxon>
    </lineage>
</organism>
<reference evidence="1 2" key="1">
    <citation type="submission" date="2016-04" db="EMBL/GenBank/DDBJ databases">
        <title>Draft genome of Fonsecaea erecta CBS 125763.</title>
        <authorList>
            <person name="Weiss V.A."/>
            <person name="Vicente V.A."/>
            <person name="Raittz R.T."/>
            <person name="Moreno L.F."/>
            <person name="De Souza E.M."/>
            <person name="Pedrosa F.O."/>
            <person name="Steffens M.B."/>
            <person name="Faoro H."/>
            <person name="Tadra-Sfeir M.Z."/>
            <person name="Najafzadeh M.J."/>
            <person name="Felipe M.S."/>
            <person name="Teixeira M."/>
            <person name="Sun J."/>
            <person name="Xi L."/>
            <person name="Gomes R."/>
            <person name="De Azevedo C.M."/>
            <person name="Salgado C.G."/>
            <person name="Da Silva M.B."/>
            <person name="Nascimento M.F."/>
            <person name="Queiroz-Telles F."/>
            <person name="Attili D.S."/>
            <person name="Gorbushina A."/>
        </authorList>
    </citation>
    <scope>NUCLEOTIDE SEQUENCE [LARGE SCALE GENOMIC DNA]</scope>
    <source>
        <strain evidence="1 2">CBS 125763</strain>
    </source>
</reference>
<sequence>MYIDVGDLDIFRDEDLEYTCRIAAASVHIELYAYPGVYYGFEMLAPAISTTALVMASRIKAIKA</sequence>
<evidence type="ECO:0008006" key="3">
    <source>
        <dbReference type="Google" id="ProtNLM"/>
    </source>
</evidence>
<dbReference type="STRING" id="1367422.A0A178Z345"/>
<dbReference type="RefSeq" id="XP_018687514.1">
    <property type="nucleotide sequence ID" value="XM_018843187.1"/>
</dbReference>
<accession>A0A178Z345</accession>
<keyword evidence="2" id="KW-1185">Reference proteome</keyword>
<evidence type="ECO:0000313" key="1">
    <source>
        <dbReference type="EMBL" id="OAP54147.1"/>
    </source>
</evidence>
<dbReference type="GeneID" id="30015850"/>
<dbReference type="AlphaFoldDB" id="A0A178Z345"/>
<gene>
    <name evidence="1" type="ORF">AYL99_11682</name>
</gene>
<dbReference type="SUPFAM" id="SSF53474">
    <property type="entry name" value="alpha/beta-Hydrolases"/>
    <property type="match status" value="1"/>
</dbReference>
<proteinExistence type="predicted"/>